<dbReference type="HOGENOM" id="CLU_3101542_0_0_5"/>
<protein>
    <submittedName>
        <fullName evidence="1">Uncharacterized protein</fullName>
    </submittedName>
</protein>
<reference evidence="1 2" key="1">
    <citation type="journal article" date="2013" name="PLoS ONE">
        <title>Poles Apart: Arctic and Antarctic Octadecabacter strains Share High Genome Plasticity and a New Type of Xanthorhodopsin.</title>
        <authorList>
            <person name="Vollmers J."/>
            <person name="Voget S."/>
            <person name="Dietrich S."/>
            <person name="Gollnow K."/>
            <person name="Smits M."/>
            <person name="Meyer K."/>
            <person name="Brinkhoff T."/>
            <person name="Simon M."/>
            <person name="Daniel R."/>
        </authorList>
    </citation>
    <scope>NUCLEOTIDE SEQUENCE [LARGE SCALE GENOMIC DNA]</scope>
    <source>
        <strain evidence="1 2">307</strain>
    </source>
</reference>
<gene>
    <name evidence="1" type="ORF">OAN307_c25600</name>
</gene>
<dbReference type="STRING" id="391626.OAN307_c25600"/>
<sequence>MLRCAHFDMKGGLQTFAALGVEVCSADKDEAARAAMALVADGLRQLMPSAF</sequence>
<proteinExistence type="predicted"/>
<accession>M9R7F4</accession>
<dbReference type="KEGG" id="oat:OAN307_c25600"/>
<dbReference type="RefSeq" id="WP_015500171.1">
    <property type="nucleotide sequence ID" value="NC_020911.1"/>
</dbReference>
<evidence type="ECO:0000313" key="1">
    <source>
        <dbReference type="EMBL" id="AGI68157.1"/>
    </source>
</evidence>
<dbReference type="Proteomes" id="UP000005307">
    <property type="component" value="Chromosome"/>
</dbReference>
<organism evidence="1 2">
    <name type="scientific">Octadecabacter antarcticus 307</name>
    <dbReference type="NCBI Taxonomy" id="391626"/>
    <lineage>
        <taxon>Bacteria</taxon>
        <taxon>Pseudomonadati</taxon>
        <taxon>Pseudomonadota</taxon>
        <taxon>Alphaproteobacteria</taxon>
        <taxon>Rhodobacterales</taxon>
        <taxon>Roseobacteraceae</taxon>
        <taxon>Octadecabacter</taxon>
    </lineage>
</organism>
<evidence type="ECO:0000313" key="2">
    <source>
        <dbReference type="Proteomes" id="UP000005307"/>
    </source>
</evidence>
<name>M9R7F4_9RHOB</name>
<dbReference type="AlphaFoldDB" id="M9R7F4"/>
<keyword evidence="2" id="KW-1185">Reference proteome</keyword>
<dbReference type="EMBL" id="CP003740">
    <property type="protein sequence ID" value="AGI68157.1"/>
    <property type="molecule type" value="Genomic_DNA"/>
</dbReference>